<dbReference type="AlphaFoldDB" id="A0A840G4Q0"/>
<sequence>MAPKTVLARMRHVGKLFSTKSGLRALGGRGSRSIRQSLTQWTVQLRANPWRGRVRGRVLILASRNATWIEWALYAACMAVLRGWRPTLLVVRKDFRRVYPAWVWHGLIRQLESVPEIDVVYLEDVCVSQDDLSVWLNSIAAHVASSVAYDNHVEEAEVLSDEKRYGASCRRRRGDMVLAAAVVNRLLTENRFDRLWCYSGLIDTTPGVLAAGSSRRR</sequence>
<comment type="caution">
    <text evidence="1">The sequence shown here is derived from an EMBL/GenBank/DDBJ whole genome shotgun (WGS) entry which is preliminary data.</text>
</comment>
<evidence type="ECO:0000313" key="2">
    <source>
        <dbReference type="Proteomes" id="UP000587070"/>
    </source>
</evidence>
<gene>
    <name evidence="1" type="ORF">GGD90_000668</name>
</gene>
<dbReference type="RefSeq" id="WP_153115855.1">
    <property type="nucleotide sequence ID" value="NZ_JACIGE010000002.1"/>
</dbReference>
<accession>A0A840G4Q0</accession>
<proteinExistence type="predicted"/>
<evidence type="ECO:0000313" key="1">
    <source>
        <dbReference type="EMBL" id="MBB4246311.1"/>
    </source>
</evidence>
<protein>
    <submittedName>
        <fullName evidence="1">Uncharacterized protein</fullName>
    </submittedName>
</protein>
<dbReference type="EMBL" id="JACIGE010000002">
    <property type="protein sequence ID" value="MBB4246311.1"/>
    <property type="molecule type" value="Genomic_DNA"/>
</dbReference>
<reference evidence="1 2" key="1">
    <citation type="submission" date="2020-08" db="EMBL/GenBank/DDBJ databases">
        <title>Genome sequencing of Purple Non-Sulfur Bacteria from various extreme environments.</title>
        <authorList>
            <person name="Mayer M."/>
        </authorList>
    </citation>
    <scope>NUCLEOTIDE SEQUENCE [LARGE SCALE GENOMIC DNA]</scope>
    <source>
        <strain evidence="1 2">2761</strain>
    </source>
</reference>
<dbReference type="Proteomes" id="UP000587070">
    <property type="component" value="Unassembled WGS sequence"/>
</dbReference>
<keyword evidence="2" id="KW-1185">Reference proteome</keyword>
<name>A0A840G4Q0_RHOTE</name>
<organism evidence="1 2">
    <name type="scientific">Rhodocyclus tenuis</name>
    <name type="common">Rhodospirillum tenue</name>
    <dbReference type="NCBI Taxonomy" id="1066"/>
    <lineage>
        <taxon>Bacteria</taxon>
        <taxon>Pseudomonadati</taxon>
        <taxon>Pseudomonadota</taxon>
        <taxon>Betaproteobacteria</taxon>
        <taxon>Rhodocyclales</taxon>
        <taxon>Rhodocyclaceae</taxon>
        <taxon>Rhodocyclus</taxon>
    </lineage>
</organism>